<evidence type="ECO:0000259" key="3">
    <source>
        <dbReference type="Pfam" id="PF13087"/>
    </source>
</evidence>
<feature type="domain" description="DNA2/NAM7 helicase helicase" evidence="2">
    <location>
        <begin position="373"/>
        <end position="448"/>
    </location>
</feature>
<evidence type="ECO:0000256" key="1">
    <source>
        <dbReference type="ARBA" id="ARBA00022806"/>
    </source>
</evidence>
<dbReference type="PANTHER" id="PTHR10887:SF495">
    <property type="entry name" value="HELICASE SENATAXIN ISOFORM X1-RELATED"/>
    <property type="match status" value="1"/>
</dbReference>
<keyword evidence="1" id="KW-0378">Hydrolase</keyword>
<dbReference type="CDD" id="cd18808">
    <property type="entry name" value="SF1_C_Upf1"/>
    <property type="match status" value="1"/>
</dbReference>
<sequence>MSGELFRGDQGKTGGFIQHQNQRKNELRRWHFPVAFVAADNVGFQSEKLILALRYPFYGQRYISVQYLDRERNFFITLDIPTGSLLKFELAKSDGKDALSLAVEPDLTELTIPEGGTKGGDVAILFSSLKEASLMDFCFAGALDLGPKYHLTRFLEKMRCRRDDVSKPYNPGFIFCKDMPFFQSLRNYRDTQTLAAKWEHDSQVRRLEHHFKGLAWIRFLDDQEIELHIDHICEPVDQIRLRDEQEFILSKLGTPIQAGLRLVAFPQHVEEFNFRNNLVLQPVKSLREDVKRFLRSVSGPEEMDRKAKSLEITPIIDTRPRDLILETLEKVLEAARDQKSRVDFRGIILGFNPPMNTKPCSAAVIEQLENFPLEDEQRAAALMALSPVDDKERTLITAVRGGPLTGKTYLSSVVCQVALASKISSRVLVCAPTNSALEALVESMAAVMDIKSRDGDVVYLQSRIPSTRMDYEQKNEIVTVLVSQLKLEKRREDWMEDHSNDELTLRYAKYSEKNLESRIRDVEELINEQIWDNTVLAFTTLESSLKIPRTFGATMLIIEESGRATEPQAMIPITRFYRTLERILLVGDTRHLLPYSLTDHSVIQLSFLTRLLRLGWNQFSQLRQQRGMDPAISSAVQKLWYNGRIPLKDLPPEYIDDEVHLKVAVREMNYLLCDHPGVSGLPKRGFYRKIIKNLFGFDDVGFWINIRGEEKGREKKNQFESKSNLSEALAIRRMYCVLIKSGVSPQDVAILTPYSAQRQWLTKLLADEIDDGLSVSTFEEYQLHRDVVFISLVRSNGLYKVGFLDDWNRLCAGFIHARYVQIIFGDYTFMKLAAEEESIYSYEKGAVDNLVNGSYKWRVLEDPSGPLYMESKTQS</sequence>
<dbReference type="SUPFAM" id="SSF52540">
    <property type="entry name" value="P-loop containing nucleoside triphosphate hydrolases"/>
    <property type="match status" value="1"/>
</dbReference>
<evidence type="ECO:0000313" key="4">
    <source>
        <dbReference type="EMBL" id="KAK6505109.1"/>
    </source>
</evidence>
<keyword evidence="1" id="KW-0547">Nucleotide-binding</keyword>
<feature type="domain" description="DNA2/NAM7 helicase helicase" evidence="2">
    <location>
        <begin position="478"/>
        <end position="594"/>
    </location>
</feature>
<feature type="domain" description="DNA2/NAM7 helicase-like C-terminal" evidence="3">
    <location>
        <begin position="605"/>
        <end position="826"/>
    </location>
</feature>
<reference evidence="4 5" key="1">
    <citation type="submission" date="2023-08" db="EMBL/GenBank/DDBJ databases">
        <authorList>
            <person name="Palmer J.M."/>
        </authorList>
    </citation>
    <scope>NUCLEOTIDE SEQUENCE [LARGE SCALE GENOMIC DNA]</scope>
    <source>
        <strain evidence="4 5">TWF481</strain>
    </source>
</reference>
<dbReference type="Pfam" id="PF13086">
    <property type="entry name" value="AAA_11"/>
    <property type="match status" value="2"/>
</dbReference>
<dbReference type="Gene3D" id="3.40.50.300">
    <property type="entry name" value="P-loop containing nucleotide triphosphate hydrolases"/>
    <property type="match status" value="2"/>
</dbReference>
<organism evidence="4 5">
    <name type="scientific">Arthrobotrys musiformis</name>
    <dbReference type="NCBI Taxonomy" id="47236"/>
    <lineage>
        <taxon>Eukaryota</taxon>
        <taxon>Fungi</taxon>
        <taxon>Dikarya</taxon>
        <taxon>Ascomycota</taxon>
        <taxon>Pezizomycotina</taxon>
        <taxon>Orbiliomycetes</taxon>
        <taxon>Orbiliales</taxon>
        <taxon>Orbiliaceae</taxon>
        <taxon>Arthrobotrys</taxon>
    </lineage>
</organism>
<dbReference type="PANTHER" id="PTHR10887">
    <property type="entry name" value="DNA2/NAM7 HELICASE FAMILY"/>
    <property type="match status" value="1"/>
</dbReference>
<dbReference type="AlphaFoldDB" id="A0AAV9WCK1"/>
<name>A0AAV9WCK1_9PEZI</name>
<accession>A0AAV9WCK1</accession>
<keyword evidence="1" id="KW-0067">ATP-binding</keyword>
<dbReference type="InterPro" id="IPR041679">
    <property type="entry name" value="DNA2/NAM7-like_C"/>
</dbReference>
<dbReference type="InterPro" id="IPR041677">
    <property type="entry name" value="DNA2/NAM7_AAA_11"/>
</dbReference>
<dbReference type="InterPro" id="IPR045055">
    <property type="entry name" value="DNA2/NAM7-like"/>
</dbReference>
<dbReference type="InterPro" id="IPR047187">
    <property type="entry name" value="SF1_C_Upf1"/>
</dbReference>
<evidence type="ECO:0000313" key="5">
    <source>
        <dbReference type="Proteomes" id="UP001370758"/>
    </source>
</evidence>
<gene>
    <name evidence="4" type="primary">LBA1</name>
    <name evidence="4" type="ORF">TWF481_007031</name>
</gene>
<keyword evidence="5" id="KW-1185">Reference proteome</keyword>
<dbReference type="GO" id="GO:0004386">
    <property type="term" value="F:helicase activity"/>
    <property type="evidence" value="ECO:0007669"/>
    <property type="project" value="InterPro"/>
</dbReference>
<evidence type="ECO:0000259" key="2">
    <source>
        <dbReference type="Pfam" id="PF13086"/>
    </source>
</evidence>
<dbReference type="Pfam" id="PF13087">
    <property type="entry name" value="AAA_12"/>
    <property type="match status" value="1"/>
</dbReference>
<dbReference type="InterPro" id="IPR027417">
    <property type="entry name" value="P-loop_NTPase"/>
</dbReference>
<dbReference type="EMBL" id="JAVHJL010000004">
    <property type="protein sequence ID" value="KAK6505109.1"/>
    <property type="molecule type" value="Genomic_DNA"/>
</dbReference>
<proteinExistence type="predicted"/>
<comment type="caution">
    <text evidence="4">The sequence shown here is derived from an EMBL/GenBank/DDBJ whole genome shotgun (WGS) entry which is preliminary data.</text>
</comment>
<dbReference type="Proteomes" id="UP001370758">
    <property type="component" value="Unassembled WGS sequence"/>
</dbReference>
<keyword evidence="1" id="KW-0347">Helicase</keyword>
<protein>
    <submittedName>
        <fullName evidence="4">Regulator of nonsense transcripts 1-like protein</fullName>
    </submittedName>
</protein>